<sequence>MSARSILPLGLLLPSLIIAKPILKDRLSKRAPSYDVLGGANFPDPSIINVDGLAYAFGTGDGAGNALPVTSNADFSNPSGWSEVRDSFPSDNVPAFGDNGWAAVNTIWAPDVTRLTDFDNSFAMYYAAALKSNPAVHCLGVARSANVAGPYNDSSSQPWICPEAEGGAIDAAAFLDDDGTRYAVYKVDGPAANGGGYCANTNNKPSTPILLQQTESDGYAKVGSPIVLLDNNGEADRYQTEAPSILKGSDGTYFLFFSTGCFDDNSYTTSYATSTTGVKGPYGDRQVLLQQGDGQFGPGGADISFNIVDGGEIVYHSLKANNDIGQGRVLNTGTITLAGRTARLN</sequence>
<dbReference type="RefSeq" id="XP_023625578.1">
    <property type="nucleotide sequence ID" value="XM_023769810.1"/>
</dbReference>
<dbReference type="InterPro" id="IPR023296">
    <property type="entry name" value="Glyco_hydro_beta-prop_sf"/>
</dbReference>
<keyword evidence="9" id="KW-1185">Reference proteome</keyword>
<dbReference type="STRING" id="112498.A0A2D3UU86"/>
<dbReference type="PANTHER" id="PTHR42812:SF5">
    <property type="entry name" value="ENDO-ARABINASE"/>
    <property type="match status" value="1"/>
</dbReference>
<feature type="signal peptide" evidence="7">
    <location>
        <begin position="1"/>
        <end position="19"/>
    </location>
</feature>
<accession>A0A2D3UU86</accession>
<dbReference type="OrthoDB" id="3879658at2759"/>
<feature type="site" description="Important for catalytic activity, responsible for pKa modulation of the active site Glu and correct orientation of both the proton donor and substrate" evidence="5">
    <location>
        <position position="170"/>
    </location>
</feature>
<gene>
    <name evidence="8" type="ORF">RCC_04532</name>
</gene>
<evidence type="ECO:0000256" key="5">
    <source>
        <dbReference type="PIRSR" id="PIRSR606710-2"/>
    </source>
</evidence>
<dbReference type="PANTHER" id="PTHR42812">
    <property type="entry name" value="BETA-XYLOSIDASE"/>
    <property type="match status" value="1"/>
</dbReference>
<dbReference type="GeneID" id="35599706"/>
<keyword evidence="3 6" id="KW-0326">Glycosidase</keyword>
<evidence type="ECO:0008006" key="10">
    <source>
        <dbReference type="Google" id="ProtNLM"/>
    </source>
</evidence>
<dbReference type="GO" id="GO:0004553">
    <property type="term" value="F:hydrolase activity, hydrolyzing O-glycosyl compounds"/>
    <property type="evidence" value="ECO:0007669"/>
    <property type="project" value="InterPro"/>
</dbReference>
<evidence type="ECO:0000256" key="2">
    <source>
        <dbReference type="ARBA" id="ARBA00022801"/>
    </source>
</evidence>
<comment type="similarity">
    <text evidence="1 6">Belongs to the glycosyl hydrolase 43 family.</text>
</comment>
<name>A0A2D3UU86_9PEZI</name>
<dbReference type="Gene3D" id="2.115.10.20">
    <property type="entry name" value="Glycosyl hydrolase domain, family 43"/>
    <property type="match status" value="1"/>
</dbReference>
<feature type="active site" description="Proton donor" evidence="4">
    <location>
        <position position="241"/>
    </location>
</feature>
<evidence type="ECO:0000256" key="3">
    <source>
        <dbReference type="ARBA" id="ARBA00023295"/>
    </source>
</evidence>
<dbReference type="CDD" id="cd08999">
    <property type="entry name" value="GH43_ABN-like"/>
    <property type="match status" value="1"/>
</dbReference>
<evidence type="ECO:0000256" key="1">
    <source>
        <dbReference type="ARBA" id="ARBA00009865"/>
    </source>
</evidence>
<dbReference type="Pfam" id="PF04616">
    <property type="entry name" value="Glyco_hydro_43"/>
    <property type="match status" value="1"/>
</dbReference>
<feature type="active site" description="Proton acceptor" evidence="4">
    <location>
        <position position="44"/>
    </location>
</feature>
<evidence type="ECO:0000256" key="6">
    <source>
        <dbReference type="RuleBase" id="RU361187"/>
    </source>
</evidence>
<proteinExistence type="inferred from homology"/>
<evidence type="ECO:0000313" key="8">
    <source>
        <dbReference type="EMBL" id="CZT18688.1"/>
    </source>
</evidence>
<keyword evidence="2 6" id="KW-0378">Hydrolase</keyword>
<dbReference type="GO" id="GO:0005975">
    <property type="term" value="P:carbohydrate metabolic process"/>
    <property type="evidence" value="ECO:0007669"/>
    <property type="project" value="InterPro"/>
</dbReference>
<evidence type="ECO:0000256" key="4">
    <source>
        <dbReference type="PIRSR" id="PIRSR606710-1"/>
    </source>
</evidence>
<evidence type="ECO:0000256" key="7">
    <source>
        <dbReference type="SAM" id="SignalP"/>
    </source>
</evidence>
<keyword evidence="7" id="KW-0732">Signal</keyword>
<organism evidence="8 9">
    <name type="scientific">Ramularia collo-cygni</name>
    <dbReference type="NCBI Taxonomy" id="112498"/>
    <lineage>
        <taxon>Eukaryota</taxon>
        <taxon>Fungi</taxon>
        <taxon>Dikarya</taxon>
        <taxon>Ascomycota</taxon>
        <taxon>Pezizomycotina</taxon>
        <taxon>Dothideomycetes</taxon>
        <taxon>Dothideomycetidae</taxon>
        <taxon>Mycosphaerellales</taxon>
        <taxon>Mycosphaerellaceae</taxon>
        <taxon>Ramularia</taxon>
    </lineage>
</organism>
<dbReference type="EMBL" id="FJUY01000006">
    <property type="protein sequence ID" value="CZT18688.1"/>
    <property type="molecule type" value="Genomic_DNA"/>
</dbReference>
<dbReference type="Proteomes" id="UP000225277">
    <property type="component" value="Unassembled WGS sequence"/>
</dbReference>
<dbReference type="AlphaFoldDB" id="A0A2D3UU86"/>
<evidence type="ECO:0000313" key="9">
    <source>
        <dbReference type="Proteomes" id="UP000225277"/>
    </source>
</evidence>
<reference evidence="8 9" key="1">
    <citation type="submission" date="2016-03" db="EMBL/GenBank/DDBJ databases">
        <authorList>
            <person name="Ploux O."/>
        </authorList>
    </citation>
    <scope>NUCLEOTIDE SEQUENCE [LARGE SCALE GENOMIC DNA]</scope>
    <source>
        <strain evidence="8 9">URUG2</strain>
    </source>
</reference>
<dbReference type="InterPro" id="IPR051795">
    <property type="entry name" value="Glycosyl_Hydrlase_43"/>
</dbReference>
<dbReference type="InterPro" id="IPR006710">
    <property type="entry name" value="Glyco_hydro_43"/>
</dbReference>
<protein>
    <recommendedName>
        <fullName evidence="10">Glycoside hydrolase family 43 protein</fullName>
    </recommendedName>
</protein>
<dbReference type="SUPFAM" id="SSF75005">
    <property type="entry name" value="Arabinanase/levansucrase/invertase"/>
    <property type="match status" value="1"/>
</dbReference>
<feature type="chain" id="PRO_5013844294" description="Glycoside hydrolase family 43 protein" evidence="7">
    <location>
        <begin position="20"/>
        <end position="345"/>
    </location>
</feature>